<feature type="signal peptide" evidence="1">
    <location>
        <begin position="1"/>
        <end position="16"/>
    </location>
</feature>
<feature type="chain" id="PRO_5012036478" evidence="1">
    <location>
        <begin position="17"/>
        <end position="102"/>
    </location>
</feature>
<comment type="caution">
    <text evidence="2">The sequence shown here is derived from an EMBL/GenBank/DDBJ whole genome shotgun (WGS) entry which is preliminary data.</text>
</comment>
<reference evidence="2 3" key="1">
    <citation type="submission" date="2015-12" db="EMBL/GenBank/DDBJ databases">
        <title>The genome of Folsomia candida.</title>
        <authorList>
            <person name="Faddeeva A."/>
            <person name="Derks M.F."/>
            <person name="Anvar Y."/>
            <person name="Smit S."/>
            <person name="Van Straalen N."/>
            <person name="Roelofs D."/>
        </authorList>
    </citation>
    <scope>NUCLEOTIDE SEQUENCE [LARGE SCALE GENOMIC DNA]</scope>
    <source>
        <strain evidence="2 3">VU population</strain>
        <tissue evidence="2">Whole body</tissue>
    </source>
</reference>
<dbReference type="OMA" id="NDRIMAC"/>
<dbReference type="EMBL" id="LNIX01000029">
    <property type="protein sequence ID" value="OXA41629.1"/>
    <property type="molecule type" value="Genomic_DNA"/>
</dbReference>
<dbReference type="Gene3D" id="2.60.20.10">
    <property type="entry name" value="Crystallins"/>
    <property type="match status" value="1"/>
</dbReference>
<dbReference type="Proteomes" id="UP000198287">
    <property type="component" value="Unassembled WGS sequence"/>
</dbReference>
<proteinExistence type="predicted"/>
<evidence type="ECO:0000313" key="3">
    <source>
        <dbReference type="Proteomes" id="UP000198287"/>
    </source>
</evidence>
<dbReference type="AlphaFoldDB" id="A0A226D8V3"/>
<sequence>MFTFLLILLFVAVVNGVDIKIYADAYFQGEYSNTRCNYKCEGWGRYWDRKISSIDTKGGCIRVFDDSSCNGDSTYIYPGTPSHDNLEEIGWNDRIMACTSCN</sequence>
<protein>
    <submittedName>
        <fullName evidence="2">Beta-crystallin S</fullName>
    </submittedName>
</protein>
<evidence type="ECO:0000256" key="1">
    <source>
        <dbReference type="SAM" id="SignalP"/>
    </source>
</evidence>
<gene>
    <name evidence="2" type="ORF">Fcan01_23673</name>
</gene>
<keyword evidence="3" id="KW-1185">Reference proteome</keyword>
<name>A0A226D8V3_FOLCA</name>
<dbReference type="OrthoDB" id="9973045at2759"/>
<accession>A0A226D8V3</accession>
<keyword evidence="1" id="KW-0732">Signal</keyword>
<evidence type="ECO:0000313" key="2">
    <source>
        <dbReference type="EMBL" id="OXA41629.1"/>
    </source>
</evidence>
<dbReference type="InterPro" id="IPR011024">
    <property type="entry name" value="G_crystallin-like"/>
</dbReference>
<dbReference type="SUPFAM" id="SSF49695">
    <property type="entry name" value="gamma-Crystallin-like"/>
    <property type="match status" value="1"/>
</dbReference>
<organism evidence="2 3">
    <name type="scientific">Folsomia candida</name>
    <name type="common">Springtail</name>
    <dbReference type="NCBI Taxonomy" id="158441"/>
    <lineage>
        <taxon>Eukaryota</taxon>
        <taxon>Metazoa</taxon>
        <taxon>Ecdysozoa</taxon>
        <taxon>Arthropoda</taxon>
        <taxon>Hexapoda</taxon>
        <taxon>Collembola</taxon>
        <taxon>Entomobryomorpha</taxon>
        <taxon>Isotomoidea</taxon>
        <taxon>Isotomidae</taxon>
        <taxon>Proisotominae</taxon>
        <taxon>Folsomia</taxon>
    </lineage>
</organism>